<dbReference type="GO" id="GO:0003677">
    <property type="term" value="F:DNA binding"/>
    <property type="evidence" value="ECO:0007669"/>
    <property type="project" value="UniProtKB-KW"/>
</dbReference>
<dbReference type="FunFam" id="1.10.10.10:FF:000026">
    <property type="entry name" value="HTH-type transcriptional regulator IscR"/>
    <property type="match status" value="1"/>
</dbReference>
<gene>
    <name evidence="2" type="primary">iscR</name>
    <name evidence="3" type="ORF">CC99x_007395</name>
    <name evidence="2" type="ORF">CC99x_01739</name>
</gene>
<dbReference type="EMBL" id="LKHV02000001">
    <property type="protein sequence ID" value="MCS5708727.1"/>
    <property type="molecule type" value="Genomic_DNA"/>
</dbReference>
<dbReference type="PROSITE" id="PS01332">
    <property type="entry name" value="HTH_RRF2_1"/>
    <property type="match status" value="1"/>
</dbReference>
<keyword evidence="4" id="KW-1185">Reference proteome</keyword>
<evidence type="ECO:0000313" key="4">
    <source>
        <dbReference type="Proteomes" id="UP000051494"/>
    </source>
</evidence>
<dbReference type="Gene3D" id="1.10.10.10">
    <property type="entry name" value="Winged helix-like DNA-binding domain superfamily/Winged helix DNA-binding domain"/>
    <property type="match status" value="1"/>
</dbReference>
<dbReference type="PATRIC" id="fig|1590042.3.peg.1767"/>
<dbReference type="Proteomes" id="UP000051494">
    <property type="component" value="Unassembled WGS sequence"/>
</dbReference>
<dbReference type="PANTHER" id="PTHR33221:SF5">
    <property type="entry name" value="HTH-TYPE TRANSCRIPTIONAL REGULATOR ISCR"/>
    <property type="match status" value="1"/>
</dbReference>
<name>A0A0Q9YCG1_9GAMM</name>
<organism evidence="2">
    <name type="scientific">Candidatus Berkiella cookevillensis</name>
    <dbReference type="NCBI Taxonomy" id="437022"/>
    <lineage>
        <taxon>Bacteria</taxon>
        <taxon>Pseudomonadati</taxon>
        <taxon>Pseudomonadota</taxon>
        <taxon>Gammaproteobacteria</taxon>
        <taxon>Candidatus Berkiellales</taxon>
        <taxon>Candidatus Berkiellaceae</taxon>
        <taxon>Candidatus Berkiella</taxon>
    </lineage>
</organism>
<dbReference type="Pfam" id="PF02082">
    <property type="entry name" value="Rrf2"/>
    <property type="match status" value="1"/>
</dbReference>
<protein>
    <submittedName>
        <fullName evidence="2">HTH-type transcriptional regulator IscR</fullName>
    </submittedName>
    <submittedName>
        <fullName evidence="3">Rrf2 family transcriptional regulator</fullName>
    </submittedName>
</protein>
<dbReference type="PROSITE" id="PS51197">
    <property type="entry name" value="HTH_RRF2_2"/>
    <property type="match status" value="1"/>
</dbReference>
<dbReference type="GO" id="GO:0005829">
    <property type="term" value="C:cytosol"/>
    <property type="evidence" value="ECO:0007669"/>
    <property type="project" value="TreeGrafter"/>
</dbReference>
<dbReference type="InterPro" id="IPR000944">
    <property type="entry name" value="Tscrpt_reg_Rrf2"/>
</dbReference>
<keyword evidence="1" id="KW-0238">DNA-binding</keyword>
<evidence type="ECO:0000313" key="2">
    <source>
        <dbReference type="EMBL" id="KRG18294.1"/>
    </source>
</evidence>
<reference evidence="2" key="1">
    <citation type="submission" date="2015-09" db="EMBL/GenBank/DDBJ databases">
        <title>Draft Genome Sequences of Two Novel Amoeba-resistant Intranuclear Bacteria, Candidatus Berkiella cookevillensis and Candidatus Berkiella aquae.</title>
        <authorList>
            <person name="Mehari Y.T."/>
            <person name="Arivett B.A."/>
            <person name="Farone A.L."/>
            <person name="Gunderson J.H."/>
            <person name="Farone M.B."/>
        </authorList>
    </citation>
    <scope>NUCLEOTIDE SEQUENCE [LARGE SCALE GENOMIC DNA]</scope>
    <source>
        <strain evidence="2">CC99</strain>
    </source>
</reference>
<dbReference type="EMBL" id="LKHV01000008">
    <property type="protein sequence ID" value="KRG18294.1"/>
    <property type="molecule type" value="Genomic_DNA"/>
</dbReference>
<accession>A0A0Q9YCG1</accession>
<dbReference type="InterPro" id="IPR036390">
    <property type="entry name" value="WH_DNA-bd_sf"/>
</dbReference>
<dbReference type="InterPro" id="IPR036388">
    <property type="entry name" value="WH-like_DNA-bd_sf"/>
</dbReference>
<sequence length="160" mass="17894">MKLTTKGRYAVTTLLDMALMQREGPINIPDIAKRHHLSAAYLERLAAKLRQKGLLNSVRGAQGGYFLSKKPEEITIAEIIEAVEEKMDTTLCQGQANCHDGAVCLTHHLWESLNHVIFEFLHKVTLKDLTQRPNILNHIHTLQVPTKVSVVEPCAIGPKL</sequence>
<dbReference type="STRING" id="437022.CC99x_01739"/>
<comment type="caution">
    <text evidence="2">The sequence shown here is derived from an EMBL/GenBank/DDBJ whole genome shotgun (WGS) entry which is preliminary data.</text>
</comment>
<proteinExistence type="predicted"/>
<dbReference type="GO" id="GO:0003700">
    <property type="term" value="F:DNA-binding transcription factor activity"/>
    <property type="evidence" value="ECO:0007669"/>
    <property type="project" value="TreeGrafter"/>
</dbReference>
<reference evidence="3" key="2">
    <citation type="journal article" date="2016" name="Genome Announc.">
        <title>Draft Genome Sequences of Two Novel Amoeba-Resistant Intranuclear Bacteria, 'Candidatus Berkiella cookevillensis' and 'Candidatus Berkiella aquae'.</title>
        <authorList>
            <person name="Mehari Y.T."/>
            <person name="Arivett B.A."/>
            <person name="Farone A.L."/>
            <person name="Gunderson J.H."/>
            <person name="Farone M.B."/>
        </authorList>
    </citation>
    <scope>NUCLEOTIDE SEQUENCE</scope>
    <source>
        <strain evidence="3">CC99</strain>
    </source>
</reference>
<evidence type="ECO:0000256" key="1">
    <source>
        <dbReference type="ARBA" id="ARBA00023125"/>
    </source>
</evidence>
<dbReference type="OrthoDB" id="9808360at2"/>
<dbReference type="InterPro" id="IPR030489">
    <property type="entry name" value="TR_Rrf2-type_CS"/>
</dbReference>
<dbReference type="SUPFAM" id="SSF46785">
    <property type="entry name" value="Winged helix' DNA-binding domain"/>
    <property type="match status" value="1"/>
</dbReference>
<dbReference type="PANTHER" id="PTHR33221">
    <property type="entry name" value="WINGED HELIX-TURN-HELIX TRANSCRIPTIONAL REGULATOR, RRF2 FAMILY"/>
    <property type="match status" value="1"/>
</dbReference>
<dbReference type="NCBIfam" id="TIGR00738">
    <property type="entry name" value="rrf2_super"/>
    <property type="match status" value="1"/>
</dbReference>
<dbReference type="AlphaFoldDB" id="A0A0Q9YCG1"/>
<dbReference type="RefSeq" id="WP_057624816.1">
    <property type="nucleotide sequence ID" value="NZ_LKHV02000001.1"/>
</dbReference>
<reference evidence="3" key="3">
    <citation type="submission" date="2021-06" db="EMBL/GenBank/DDBJ databases">
        <title>Genomic Description and Analysis of Intracellular Bacteria, Candidatus Berkiella cookevillensis and Candidatus Berkiella aquae.</title>
        <authorList>
            <person name="Kidane D.T."/>
            <person name="Mehari Y.T."/>
            <person name="Rice F.C."/>
            <person name="Arivett B.A."/>
            <person name="Farone A.L."/>
            <person name="Berk S.G."/>
            <person name="Farone M.B."/>
        </authorList>
    </citation>
    <scope>NUCLEOTIDE SEQUENCE</scope>
    <source>
        <strain evidence="3">CC99</strain>
    </source>
</reference>
<evidence type="ECO:0000313" key="3">
    <source>
        <dbReference type="EMBL" id="MCS5708727.1"/>
    </source>
</evidence>